<evidence type="ECO:0000313" key="3">
    <source>
        <dbReference type="EMBL" id="NYI81482.1"/>
    </source>
</evidence>
<feature type="domain" description="Mycothiol-dependent maleylpyruvate isomerase metal-binding" evidence="2">
    <location>
        <begin position="8"/>
        <end position="131"/>
    </location>
</feature>
<dbReference type="NCBIfam" id="TIGR03086">
    <property type="entry name" value="TIGR03086 family metal-binding protein"/>
    <property type="match status" value="1"/>
</dbReference>
<dbReference type="SUPFAM" id="SSF109854">
    <property type="entry name" value="DinB/YfiT-like putative metalloenzymes"/>
    <property type="match status" value="1"/>
</dbReference>
<dbReference type="InterPro" id="IPR034660">
    <property type="entry name" value="DinB/YfiT-like"/>
</dbReference>
<dbReference type="InterPro" id="IPR017517">
    <property type="entry name" value="Maleyloyr_isom"/>
</dbReference>
<keyword evidence="4" id="KW-1185">Reference proteome</keyword>
<sequence>MSEPRHLNHAAAALTGIVESIEPGQLTAPTPCADHSVRDLLNHLLFWGPSLEGGARKEVVPPPAASESDADLTSGDWKGDVVRQVERTSHAWSTPSAWEGMTHMGSPRQMPAELIGGMITMEFAVHAWDLARATDQDLDLDDDLIADARDVIAKTGDQGRAMGVFGAEVPVPDTAPPLHHLLGETGRNPQWRP</sequence>
<reference evidence="3 4" key="1">
    <citation type="submission" date="2020-07" db="EMBL/GenBank/DDBJ databases">
        <title>Sequencing the genomes of 1000 actinobacteria strains.</title>
        <authorList>
            <person name="Klenk H.-P."/>
        </authorList>
    </citation>
    <scope>NUCLEOTIDE SEQUENCE [LARGE SCALE GENOMIC DNA]</scope>
    <source>
        <strain evidence="3 4">DSM 44065</strain>
    </source>
</reference>
<dbReference type="RefSeq" id="WP_179716541.1">
    <property type="nucleotide sequence ID" value="NZ_BAABFH010000001.1"/>
</dbReference>
<dbReference type="GO" id="GO:0046872">
    <property type="term" value="F:metal ion binding"/>
    <property type="evidence" value="ECO:0007669"/>
    <property type="project" value="InterPro"/>
</dbReference>
<dbReference type="NCBIfam" id="TIGR03083">
    <property type="entry name" value="maleylpyruvate isomerase family mycothiol-dependent enzyme"/>
    <property type="match status" value="1"/>
</dbReference>
<dbReference type="EMBL" id="JACCFJ010000001">
    <property type="protein sequence ID" value="NYI81482.1"/>
    <property type="molecule type" value="Genomic_DNA"/>
</dbReference>
<evidence type="ECO:0000259" key="2">
    <source>
        <dbReference type="Pfam" id="PF11716"/>
    </source>
</evidence>
<evidence type="ECO:0000313" key="4">
    <source>
        <dbReference type="Proteomes" id="UP000587002"/>
    </source>
</evidence>
<comment type="caution">
    <text evidence="3">The sequence shown here is derived from an EMBL/GenBank/DDBJ whole genome shotgun (WGS) entry which is preliminary data.</text>
</comment>
<dbReference type="AlphaFoldDB" id="A0A853AAS6"/>
<dbReference type="Pfam" id="PF11716">
    <property type="entry name" value="MDMPI_N"/>
    <property type="match status" value="1"/>
</dbReference>
<protein>
    <submittedName>
        <fullName evidence="3">Uncharacterized protein (TIGR03086 family)</fullName>
    </submittedName>
</protein>
<name>A0A853AAS6_9PSEU</name>
<dbReference type="InterPro" id="IPR017520">
    <property type="entry name" value="CHP03086"/>
</dbReference>
<gene>
    <name evidence="3" type="ORF">HNR68_000112</name>
</gene>
<dbReference type="Gene3D" id="1.20.120.450">
    <property type="entry name" value="dinb family like domain"/>
    <property type="match status" value="1"/>
</dbReference>
<organism evidence="3 4">
    <name type="scientific">Saccharopolyspora hordei</name>
    <dbReference type="NCBI Taxonomy" id="1838"/>
    <lineage>
        <taxon>Bacteria</taxon>
        <taxon>Bacillati</taxon>
        <taxon>Actinomycetota</taxon>
        <taxon>Actinomycetes</taxon>
        <taxon>Pseudonocardiales</taxon>
        <taxon>Pseudonocardiaceae</taxon>
        <taxon>Saccharopolyspora</taxon>
    </lineage>
</organism>
<dbReference type="InterPro" id="IPR024344">
    <property type="entry name" value="MDMPI_metal-binding"/>
</dbReference>
<dbReference type="Proteomes" id="UP000587002">
    <property type="component" value="Unassembled WGS sequence"/>
</dbReference>
<proteinExistence type="predicted"/>
<feature type="region of interest" description="Disordered" evidence="1">
    <location>
        <begin position="55"/>
        <end position="75"/>
    </location>
</feature>
<accession>A0A853AAS6</accession>
<evidence type="ECO:0000256" key="1">
    <source>
        <dbReference type="SAM" id="MobiDB-lite"/>
    </source>
</evidence>